<dbReference type="InterPro" id="IPR058031">
    <property type="entry name" value="AAA_lid_NorR"/>
</dbReference>
<evidence type="ECO:0000259" key="10">
    <source>
        <dbReference type="PROSITE" id="PS50045"/>
    </source>
</evidence>
<dbReference type="InterPro" id="IPR002078">
    <property type="entry name" value="Sigma_54_int"/>
</dbReference>
<dbReference type="RefSeq" id="WP_106390572.1">
    <property type="nucleotide sequence ID" value="NZ_PVNK01000064.1"/>
</dbReference>
<dbReference type="SUPFAM" id="SSF46689">
    <property type="entry name" value="Homeodomain-like"/>
    <property type="match status" value="1"/>
</dbReference>
<dbReference type="InterPro" id="IPR003593">
    <property type="entry name" value="AAA+_ATPase"/>
</dbReference>
<evidence type="ECO:0000313" key="11">
    <source>
        <dbReference type="EMBL" id="PRQ04058.1"/>
    </source>
</evidence>
<dbReference type="InterPro" id="IPR025944">
    <property type="entry name" value="Sigma_54_int_dom_CS"/>
</dbReference>
<accession>A0A2S9YG36</accession>
<evidence type="ECO:0000256" key="6">
    <source>
        <dbReference type="ARBA" id="ARBA00023159"/>
    </source>
</evidence>
<dbReference type="Gene3D" id="2.60.200.20">
    <property type="match status" value="1"/>
</dbReference>
<keyword evidence="12" id="KW-1185">Reference proteome</keyword>
<dbReference type="EMBL" id="PVNK01000064">
    <property type="protein sequence ID" value="PRQ04058.1"/>
    <property type="molecule type" value="Genomic_DNA"/>
</dbReference>
<keyword evidence="6" id="KW-0010">Activator</keyword>
<dbReference type="FunFam" id="3.40.50.300:FF:000006">
    <property type="entry name" value="DNA-binding transcriptional regulator NtrC"/>
    <property type="match status" value="1"/>
</dbReference>
<organism evidence="11 12">
    <name type="scientific">Enhygromyxa salina</name>
    <dbReference type="NCBI Taxonomy" id="215803"/>
    <lineage>
        <taxon>Bacteria</taxon>
        <taxon>Pseudomonadati</taxon>
        <taxon>Myxococcota</taxon>
        <taxon>Polyangia</taxon>
        <taxon>Nannocystales</taxon>
        <taxon>Nannocystaceae</taxon>
        <taxon>Enhygromyxa</taxon>
    </lineage>
</organism>
<dbReference type="Proteomes" id="UP000237968">
    <property type="component" value="Unassembled WGS sequence"/>
</dbReference>
<evidence type="ECO:0000256" key="5">
    <source>
        <dbReference type="ARBA" id="ARBA00023125"/>
    </source>
</evidence>
<keyword evidence="7" id="KW-0804">Transcription</keyword>
<dbReference type="InterPro" id="IPR027417">
    <property type="entry name" value="P-loop_NTPase"/>
</dbReference>
<protein>
    <submittedName>
        <fullName evidence="11">Transcriptional regulatory protein ZraR</fullName>
    </submittedName>
</protein>
<feature type="compositionally biased region" description="Basic and acidic residues" evidence="8">
    <location>
        <begin position="1"/>
        <end position="10"/>
    </location>
</feature>
<feature type="domain" description="FHA" evidence="9">
    <location>
        <begin position="49"/>
        <end position="98"/>
    </location>
</feature>
<dbReference type="PANTHER" id="PTHR32071:SF95">
    <property type="entry name" value="DNA-BINDING TRANSCRIPTIONAL REGULATOR NTRC"/>
    <property type="match status" value="1"/>
</dbReference>
<comment type="caution">
    <text evidence="11">The sequence shown here is derived from an EMBL/GenBank/DDBJ whole genome shotgun (WGS) entry which is preliminary data.</text>
</comment>
<evidence type="ECO:0000256" key="4">
    <source>
        <dbReference type="ARBA" id="ARBA00023015"/>
    </source>
</evidence>
<dbReference type="CDD" id="cd00009">
    <property type="entry name" value="AAA"/>
    <property type="match status" value="1"/>
</dbReference>
<name>A0A2S9YG36_9BACT</name>
<evidence type="ECO:0000313" key="12">
    <source>
        <dbReference type="Proteomes" id="UP000237968"/>
    </source>
</evidence>
<evidence type="ECO:0000256" key="3">
    <source>
        <dbReference type="ARBA" id="ARBA00023012"/>
    </source>
</evidence>
<dbReference type="PROSITE" id="PS50006">
    <property type="entry name" value="FHA_DOMAIN"/>
    <property type="match status" value="1"/>
</dbReference>
<gene>
    <name evidence="11" type="primary">zraR_6</name>
    <name evidence="11" type="ORF">ENSA5_11060</name>
</gene>
<dbReference type="PANTHER" id="PTHR32071">
    <property type="entry name" value="TRANSCRIPTIONAL REGULATORY PROTEIN"/>
    <property type="match status" value="1"/>
</dbReference>
<dbReference type="Gene3D" id="3.40.50.300">
    <property type="entry name" value="P-loop containing nucleotide triphosphate hydrolases"/>
    <property type="match status" value="1"/>
</dbReference>
<keyword evidence="1" id="KW-0547">Nucleotide-binding</keyword>
<dbReference type="GO" id="GO:0005524">
    <property type="term" value="F:ATP binding"/>
    <property type="evidence" value="ECO:0007669"/>
    <property type="project" value="UniProtKB-KW"/>
</dbReference>
<dbReference type="InterPro" id="IPR009057">
    <property type="entry name" value="Homeodomain-like_sf"/>
</dbReference>
<feature type="domain" description="Sigma-54 factor interaction" evidence="10">
    <location>
        <begin position="137"/>
        <end position="366"/>
    </location>
</feature>
<evidence type="ECO:0000259" key="9">
    <source>
        <dbReference type="PROSITE" id="PS50006"/>
    </source>
</evidence>
<evidence type="ECO:0000256" key="2">
    <source>
        <dbReference type="ARBA" id="ARBA00022840"/>
    </source>
</evidence>
<dbReference type="InterPro" id="IPR008984">
    <property type="entry name" value="SMAD_FHA_dom_sf"/>
</dbReference>
<dbReference type="Pfam" id="PF25601">
    <property type="entry name" value="AAA_lid_14"/>
    <property type="match status" value="1"/>
</dbReference>
<keyword evidence="3" id="KW-0902">Two-component regulatory system</keyword>
<sequence length="453" mass="49691">MSAKPPKADLTEPTTGSNKTKTARRPGQLRVRLFDQESAEFPLANGSTITFGRSRAANVVISDQSVSKVHFSLRVVDGGVELEDLGSKNGTWYASRRVRRLVLVPGDKFWAGECGVELLEVGEVDVEIAADTECGLLFGESVAMRELFAMIAKLAPAPLDVLVQGETGTGKELTARTLHDLSGRRDQPFVVLDCSTLPSTLADAAIFGFRRGAFTGADHDQPGLFEQADGGTLFIDEIGELSADLQLKFLRALDRRQVARLGDAGKLRTVDIRVVAATNRDLSADVRAGRFREDLFHRVVHASLRLPPLRERGMDMVALAKGFLAALAEKHGERITLADDAKTLMVTYDWPGNVRELKHAIRRAAFVCRDRVIRSEDLLLGRPDGWGYKLAKALDDAKSHEYEDLHTLVDSIYLPTVLSECQTISASARRLGITRGRLRAKLKALGLHDASDR</sequence>
<keyword evidence="5" id="KW-0238">DNA-binding</keyword>
<dbReference type="CDD" id="cd00060">
    <property type="entry name" value="FHA"/>
    <property type="match status" value="1"/>
</dbReference>
<dbReference type="Pfam" id="PF00498">
    <property type="entry name" value="FHA"/>
    <property type="match status" value="1"/>
</dbReference>
<proteinExistence type="predicted"/>
<dbReference type="SMART" id="SM00382">
    <property type="entry name" value="AAA"/>
    <property type="match status" value="1"/>
</dbReference>
<keyword evidence="2" id="KW-0067">ATP-binding</keyword>
<dbReference type="SMART" id="SM00240">
    <property type="entry name" value="FHA"/>
    <property type="match status" value="1"/>
</dbReference>
<dbReference type="Pfam" id="PF00158">
    <property type="entry name" value="Sigma54_activat"/>
    <property type="match status" value="1"/>
</dbReference>
<dbReference type="GO" id="GO:0000160">
    <property type="term" value="P:phosphorelay signal transduction system"/>
    <property type="evidence" value="ECO:0007669"/>
    <property type="project" value="UniProtKB-KW"/>
</dbReference>
<dbReference type="AlphaFoldDB" id="A0A2S9YG36"/>
<dbReference type="SUPFAM" id="SSF52540">
    <property type="entry name" value="P-loop containing nucleoside triphosphate hydrolases"/>
    <property type="match status" value="1"/>
</dbReference>
<feature type="region of interest" description="Disordered" evidence="8">
    <location>
        <begin position="1"/>
        <end position="27"/>
    </location>
</feature>
<keyword evidence="4" id="KW-0805">Transcription regulation</keyword>
<dbReference type="InterPro" id="IPR025943">
    <property type="entry name" value="Sigma_54_int_dom_ATP-bd_2"/>
</dbReference>
<dbReference type="PROSITE" id="PS00676">
    <property type="entry name" value="SIGMA54_INTERACT_2"/>
    <property type="match status" value="1"/>
</dbReference>
<dbReference type="PROSITE" id="PS00688">
    <property type="entry name" value="SIGMA54_INTERACT_3"/>
    <property type="match status" value="1"/>
</dbReference>
<dbReference type="InterPro" id="IPR000253">
    <property type="entry name" value="FHA_dom"/>
</dbReference>
<evidence type="ECO:0000256" key="7">
    <source>
        <dbReference type="ARBA" id="ARBA00023163"/>
    </source>
</evidence>
<dbReference type="OrthoDB" id="5485507at2"/>
<dbReference type="GO" id="GO:0003677">
    <property type="term" value="F:DNA binding"/>
    <property type="evidence" value="ECO:0007669"/>
    <property type="project" value="UniProtKB-KW"/>
</dbReference>
<dbReference type="PROSITE" id="PS50045">
    <property type="entry name" value="SIGMA54_INTERACT_4"/>
    <property type="match status" value="1"/>
</dbReference>
<dbReference type="SUPFAM" id="SSF49879">
    <property type="entry name" value="SMAD/FHA domain"/>
    <property type="match status" value="1"/>
</dbReference>
<evidence type="ECO:0000256" key="8">
    <source>
        <dbReference type="SAM" id="MobiDB-lite"/>
    </source>
</evidence>
<dbReference type="Gene3D" id="1.10.8.60">
    <property type="match status" value="1"/>
</dbReference>
<evidence type="ECO:0000256" key="1">
    <source>
        <dbReference type="ARBA" id="ARBA00022741"/>
    </source>
</evidence>
<dbReference type="GO" id="GO:0006355">
    <property type="term" value="P:regulation of DNA-templated transcription"/>
    <property type="evidence" value="ECO:0007669"/>
    <property type="project" value="InterPro"/>
</dbReference>
<reference evidence="11 12" key="1">
    <citation type="submission" date="2018-03" db="EMBL/GenBank/DDBJ databases">
        <title>Draft Genome Sequences of the Obligatory Marine Myxobacteria Enhygromyxa salina SWB005.</title>
        <authorList>
            <person name="Poehlein A."/>
            <person name="Moghaddam J.A."/>
            <person name="Harms H."/>
            <person name="Alanjari M."/>
            <person name="Koenig G.M."/>
            <person name="Daniel R."/>
            <person name="Schaeberle T.F."/>
        </authorList>
    </citation>
    <scope>NUCLEOTIDE SEQUENCE [LARGE SCALE GENOMIC DNA]</scope>
    <source>
        <strain evidence="11 12">SWB005</strain>
    </source>
</reference>